<evidence type="ECO:0000259" key="11">
    <source>
        <dbReference type="PROSITE" id="PS50110"/>
    </source>
</evidence>
<dbReference type="PANTHER" id="PTHR43711:SF26">
    <property type="entry name" value="SENSOR HISTIDINE KINASE RCSC"/>
    <property type="match status" value="1"/>
</dbReference>
<evidence type="ECO:0000313" key="13">
    <source>
        <dbReference type="Proteomes" id="UP000542674"/>
    </source>
</evidence>
<reference evidence="12 13" key="1">
    <citation type="submission" date="2020-08" db="EMBL/GenBank/DDBJ databases">
        <title>Sequencing the genomes of 1000 actinobacteria strains.</title>
        <authorList>
            <person name="Klenk H.-P."/>
        </authorList>
    </citation>
    <scope>NUCLEOTIDE SEQUENCE [LARGE SCALE GENOMIC DNA]</scope>
    <source>
        <strain evidence="12 13">DSM 45084</strain>
    </source>
</reference>
<dbReference type="InterPro" id="IPR003661">
    <property type="entry name" value="HisK_dim/P_dom"/>
</dbReference>
<keyword evidence="13" id="KW-1185">Reference proteome</keyword>
<evidence type="ECO:0000256" key="4">
    <source>
        <dbReference type="ARBA" id="ARBA00022553"/>
    </source>
</evidence>
<accession>A0A7W7WVD4</accession>
<keyword evidence="5" id="KW-0808">Transferase</keyword>
<dbReference type="RefSeq" id="WP_184668626.1">
    <property type="nucleotide sequence ID" value="NZ_BAABAI010000013.1"/>
</dbReference>
<dbReference type="SMART" id="SM00388">
    <property type="entry name" value="HisKA"/>
    <property type="match status" value="1"/>
</dbReference>
<comment type="caution">
    <text evidence="8">Lacks conserved residue(s) required for the propagation of feature annotation.</text>
</comment>
<dbReference type="Pfam" id="PF02518">
    <property type="entry name" value="HATPase_c"/>
    <property type="match status" value="1"/>
</dbReference>
<dbReference type="GO" id="GO:0005886">
    <property type="term" value="C:plasma membrane"/>
    <property type="evidence" value="ECO:0007669"/>
    <property type="project" value="UniProtKB-SubCell"/>
</dbReference>
<dbReference type="Gene3D" id="3.30.565.10">
    <property type="entry name" value="Histidine kinase-like ATPase, C-terminal domain"/>
    <property type="match status" value="1"/>
</dbReference>
<evidence type="ECO:0000256" key="3">
    <source>
        <dbReference type="ARBA" id="ARBA00012438"/>
    </source>
</evidence>
<dbReference type="EMBL" id="JACHJS010000001">
    <property type="protein sequence ID" value="MBB4965195.1"/>
    <property type="molecule type" value="Genomic_DNA"/>
</dbReference>
<keyword evidence="9" id="KW-0175">Coiled coil</keyword>
<dbReference type="PROSITE" id="PS50109">
    <property type="entry name" value="HIS_KIN"/>
    <property type="match status" value="1"/>
</dbReference>
<dbReference type="PANTHER" id="PTHR43711">
    <property type="entry name" value="TWO-COMPONENT HISTIDINE KINASE"/>
    <property type="match status" value="1"/>
</dbReference>
<evidence type="ECO:0000256" key="5">
    <source>
        <dbReference type="ARBA" id="ARBA00022679"/>
    </source>
</evidence>
<dbReference type="InterPro" id="IPR050736">
    <property type="entry name" value="Sensor_HK_Regulatory"/>
</dbReference>
<keyword evidence="4" id="KW-0597">Phosphoprotein</keyword>
<dbReference type="Gene3D" id="3.40.50.2300">
    <property type="match status" value="1"/>
</dbReference>
<dbReference type="CDD" id="cd00082">
    <property type="entry name" value="HisKA"/>
    <property type="match status" value="1"/>
</dbReference>
<dbReference type="InterPro" id="IPR005467">
    <property type="entry name" value="His_kinase_dom"/>
</dbReference>
<proteinExistence type="predicted"/>
<dbReference type="SUPFAM" id="SSF55874">
    <property type="entry name" value="ATPase domain of HSP90 chaperone/DNA topoisomerase II/histidine kinase"/>
    <property type="match status" value="1"/>
</dbReference>
<dbReference type="PRINTS" id="PR00344">
    <property type="entry name" value="BCTRLSENSOR"/>
</dbReference>
<evidence type="ECO:0000256" key="8">
    <source>
        <dbReference type="PROSITE-ProRule" id="PRU00169"/>
    </source>
</evidence>
<protein>
    <recommendedName>
        <fullName evidence="3">histidine kinase</fullName>
        <ecNumber evidence="3">2.7.13.3</ecNumber>
    </recommendedName>
</protein>
<dbReference type="InterPro" id="IPR036097">
    <property type="entry name" value="HisK_dim/P_sf"/>
</dbReference>
<comment type="subcellular location">
    <subcellularLocation>
        <location evidence="2">Cell membrane</location>
    </subcellularLocation>
</comment>
<dbReference type="InterPro" id="IPR003594">
    <property type="entry name" value="HATPase_dom"/>
</dbReference>
<dbReference type="InterPro" id="IPR011006">
    <property type="entry name" value="CheY-like_superfamily"/>
</dbReference>
<keyword evidence="6 12" id="KW-0418">Kinase</keyword>
<dbReference type="AlphaFoldDB" id="A0A7W7WVD4"/>
<feature type="domain" description="Response regulatory" evidence="11">
    <location>
        <begin position="446"/>
        <end position="561"/>
    </location>
</feature>
<dbReference type="Gene3D" id="1.10.287.130">
    <property type="match status" value="1"/>
</dbReference>
<evidence type="ECO:0000256" key="1">
    <source>
        <dbReference type="ARBA" id="ARBA00000085"/>
    </source>
</evidence>
<dbReference type="InterPro" id="IPR004358">
    <property type="entry name" value="Sig_transdc_His_kin-like_C"/>
</dbReference>
<dbReference type="EC" id="2.7.13.3" evidence="3"/>
<evidence type="ECO:0000256" key="2">
    <source>
        <dbReference type="ARBA" id="ARBA00004236"/>
    </source>
</evidence>
<organism evidence="12 13">
    <name type="scientific">Saccharothrix violaceirubra</name>
    <dbReference type="NCBI Taxonomy" id="413306"/>
    <lineage>
        <taxon>Bacteria</taxon>
        <taxon>Bacillati</taxon>
        <taxon>Actinomycetota</taxon>
        <taxon>Actinomycetes</taxon>
        <taxon>Pseudonocardiales</taxon>
        <taxon>Pseudonocardiaceae</taxon>
        <taxon>Saccharothrix</taxon>
    </lineage>
</organism>
<evidence type="ECO:0000259" key="10">
    <source>
        <dbReference type="PROSITE" id="PS50109"/>
    </source>
</evidence>
<evidence type="ECO:0000256" key="6">
    <source>
        <dbReference type="ARBA" id="ARBA00022777"/>
    </source>
</evidence>
<name>A0A7W7WVD4_9PSEU</name>
<dbReference type="SMART" id="SM00387">
    <property type="entry name" value="HATPase_c"/>
    <property type="match status" value="1"/>
</dbReference>
<evidence type="ECO:0000256" key="7">
    <source>
        <dbReference type="ARBA" id="ARBA00023012"/>
    </source>
</evidence>
<dbReference type="Pfam" id="PF00512">
    <property type="entry name" value="HisKA"/>
    <property type="match status" value="1"/>
</dbReference>
<dbReference type="InterPro" id="IPR036890">
    <property type="entry name" value="HATPase_C_sf"/>
</dbReference>
<comment type="catalytic activity">
    <reaction evidence="1">
        <text>ATP + protein L-histidine = ADP + protein N-phospho-L-histidine.</text>
        <dbReference type="EC" id="2.7.13.3"/>
    </reaction>
</comment>
<feature type="coiled-coil region" evidence="9">
    <location>
        <begin position="137"/>
        <end position="203"/>
    </location>
</feature>
<dbReference type="GO" id="GO:0000155">
    <property type="term" value="F:phosphorelay sensor kinase activity"/>
    <property type="evidence" value="ECO:0007669"/>
    <property type="project" value="InterPro"/>
</dbReference>
<evidence type="ECO:0000256" key="9">
    <source>
        <dbReference type="SAM" id="Coils"/>
    </source>
</evidence>
<gene>
    <name evidence="12" type="ORF">F4559_002554</name>
</gene>
<keyword evidence="7" id="KW-0902">Two-component regulatory system</keyword>
<comment type="caution">
    <text evidence="12">The sequence shown here is derived from an EMBL/GenBank/DDBJ whole genome shotgun (WGS) entry which is preliminary data.</text>
</comment>
<feature type="domain" description="Histidine kinase" evidence="10">
    <location>
        <begin position="220"/>
        <end position="438"/>
    </location>
</feature>
<evidence type="ECO:0000313" key="12">
    <source>
        <dbReference type="EMBL" id="MBB4965195.1"/>
    </source>
</evidence>
<dbReference type="SUPFAM" id="SSF52172">
    <property type="entry name" value="CheY-like"/>
    <property type="match status" value="1"/>
</dbReference>
<sequence length="568" mass="60910">MSTELLRLVARREPDVFLLRKSGREVAAAVGLDGQDQVRVATALSDLGREVVRLPEPVVLRFGLVSTPGPALVIVVETGQADGPGWDTARRLMDRVEVAVDTVTLVKTLPAGHDEPDAARLTRLRRELATSDGADALDELRAQNQELLETLESLEAKRVELERLNDELERTNQGVLALHKELSDELEQTNQGVVALYAELEEKSTQLREAAEARTRFWSNISHELRSPVNSVVGLARLLGAPGGDPLTDEQRRQVDLINNAGLTLLALVNELLDTAKAESGNLEPRYTPVDLVPTLTQLRDAMRPVVRPGVDLVVDPVPSVPLVTDEVMLVRILRNLLSNAAKFTETGSVRLGVYPDDGAGTLRLVVTDTGIGIPSRELGRIFEEFYQVPGRLQVGAGGTGLGLPYARRLARILGGDLTVTSEPGTGTTATLRLPVSVPDDLAVETVLLVGPDDEVRARLRAALGGVARTVVEVADGRAALEARADRPDLVVSAVDVPLVGGMEILSVLRGDPACRSVPVVLVGRDLDSAVERTASTLGAAVLAADLVAPESLRQAVRVARNVLRGER</sequence>
<dbReference type="SUPFAM" id="SSF47384">
    <property type="entry name" value="Homodimeric domain of signal transducing histidine kinase"/>
    <property type="match status" value="1"/>
</dbReference>
<dbReference type="InterPro" id="IPR001789">
    <property type="entry name" value="Sig_transdc_resp-reg_receiver"/>
</dbReference>
<dbReference type="PROSITE" id="PS50110">
    <property type="entry name" value="RESPONSE_REGULATORY"/>
    <property type="match status" value="1"/>
</dbReference>
<dbReference type="Proteomes" id="UP000542674">
    <property type="component" value="Unassembled WGS sequence"/>
</dbReference>